<comment type="caution">
    <text evidence="2">The sequence shown here is derived from an EMBL/GenBank/DDBJ whole genome shotgun (WGS) entry which is preliminary data.</text>
</comment>
<dbReference type="STRING" id="135739.BTO32_01150"/>
<feature type="signal peptide" evidence="1">
    <location>
        <begin position="1"/>
        <end position="25"/>
    </location>
</feature>
<keyword evidence="1" id="KW-0732">Signal</keyword>
<proteinExistence type="predicted"/>
<dbReference type="EMBL" id="MSCW01000001">
    <property type="protein sequence ID" value="ONF45112.1"/>
    <property type="molecule type" value="Genomic_DNA"/>
</dbReference>
<dbReference type="RefSeq" id="WP_076722607.1">
    <property type="nucleotide sequence ID" value="NZ_MSCW01000001.1"/>
</dbReference>
<name>A0A1V2DWT5_9GAMM</name>
<reference evidence="2 3" key="1">
    <citation type="submission" date="2016-12" db="EMBL/GenBank/DDBJ databases">
        <title>Marinobacter lutaoensis whole genome sequencing.</title>
        <authorList>
            <person name="Verma A."/>
            <person name="Krishnamurthi S."/>
        </authorList>
    </citation>
    <scope>NUCLEOTIDE SEQUENCE [LARGE SCALE GENOMIC DNA]</scope>
    <source>
        <strain evidence="2 3">T5054</strain>
    </source>
</reference>
<dbReference type="SUPFAM" id="SSF75169">
    <property type="entry name" value="DsrEFH-like"/>
    <property type="match status" value="1"/>
</dbReference>
<dbReference type="OrthoDB" id="7361822at2"/>
<dbReference type="Proteomes" id="UP000189339">
    <property type="component" value="Unassembled WGS sequence"/>
</dbReference>
<dbReference type="InterPro" id="IPR027396">
    <property type="entry name" value="DsrEFH-like"/>
</dbReference>
<protein>
    <submittedName>
        <fullName evidence="2">Uncharacterized protein</fullName>
    </submittedName>
</protein>
<evidence type="ECO:0000313" key="2">
    <source>
        <dbReference type="EMBL" id="ONF45112.1"/>
    </source>
</evidence>
<dbReference type="AlphaFoldDB" id="A0A1V2DWT5"/>
<keyword evidence="3" id="KW-1185">Reference proteome</keyword>
<sequence length="147" mass="15528">MLQTARPLIVALLALLTLGPFTAQARDNAVDEALVILSSASQQTQGMAMVLANAMAQQGAKVHVLLCDRAGDLALKDDQAEPMKPRNVTPGQLLRALLDKGGSARVCALYLPNSEHTPADLIEGVSVAMPPEIAGQMLNPDIPTFTF</sequence>
<gene>
    <name evidence="2" type="ORF">BTO32_01150</name>
</gene>
<feature type="chain" id="PRO_5012369498" evidence="1">
    <location>
        <begin position="26"/>
        <end position="147"/>
    </location>
</feature>
<evidence type="ECO:0000313" key="3">
    <source>
        <dbReference type="Proteomes" id="UP000189339"/>
    </source>
</evidence>
<organism evidence="2 3">
    <name type="scientific">Marinobacter lutaoensis</name>
    <dbReference type="NCBI Taxonomy" id="135739"/>
    <lineage>
        <taxon>Bacteria</taxon>
        <taxon>Pseudomonadati</taxon>
        <taxon>Pseudomonadota</taxon>
        <taxon>Gammaproteobacteria</taxon>
        <taxon>Pseudomonadales</taxon>
        <taxon>Marinobacteraceae</taxon>
        <taxon>Marinobacter</taxon>
    </lineage>
</organism>
<evidence type="ECO:0000256" key="1">
    <source>
        <dbReference type="SAM" id="SignalP"/>
    </source>
</evidence>
<accession>A0A1V2DWT5</accession>
<dbReference type="Gene3D" id="3.40.1260.10">
    <property type="entry name" value="DsrEFH-like"/>
    <property type="match status" value="1"/>
</dbReference>